<dbReference type="Proteomes" id="UP000827544">
    <property type="component" value="Segment"/>
</dbReference>
<gene>
    <name evidence="1" type="ORF">NATE_62</name>
</gene>
<sequence>MKKMTVAQVWNKVNELEKGMTTMAKAMALGMSGKTTPQHVIDSLLRDYNRFSNEYYEFMEQEVEIIDKNKEYVIQFTFDGSFYRDYRISSAEETEGEVVILMTNAMKWAKKFKDIDEVKSDLDLIRQEGHSYRIIGVTE</sequence>
<accession>A0AAE8YUB9</accession>
<name>A0AAE8YUB9_9CAUD</name>
<reference evidence="1" key="1">
    <citation type="submission" date="2021-10" db="EMBL/GenBank/DDBJ databases">
        <authorList>
            <person name="Lavering E.D."/>
            <person name="James R."/>
            <person name="Fairholm J.D."/>
            <person name="Ogilvie B.H."/>
            <person name="Thurgood T.L."/>
            <person name="Robison R.A."/>
            <person name="Grose J.H."/>
        </authorList>
    </citation>
    <scope>NUCLEOTIDE SEQUENCE</scope>
</reference>
<keyword evidence="2" id="KW-1185">Reference proteome</keyword>
<protein>
    <submittedName>
        <fullName evidence="1">Uncharacterized protein</fullName>
    </submittedName>
</protein>
<dbReference type="EMBL" id="OK499992">
    <property type="protein sequence ID" value="UGO50915.1"/>
    <property type="molecule type" value="Genomic_DNA"/>
</dbReference>
<proteinExistence type="predicted"/>
<evidence type="ECO:0000313" key="2">
    <source>
        <dbReference type="Proteomes" id="UP000827544"/>
    </source>
</evidence>
<evidence type="ECO:0000313" key="1">
    <source>
        <dbReference type="EMBL" id="UGO50915.1"/>
    </source>
</evidence>
<organism evidence="1 2">
    <name type="scientific">Bacillus phage vB_BanS_Nate</name>
    <dbReference type="NCBI Taxonomy" id="2894788"/>
    <lineage>
        <taxon>Viruses</taxon>
        <taxon>Duplodnaviria</taxon>
        <taxon>Heunggongvirae</taxon>
        <taxon>Uroviricota</taxon>
        <taxon>Caudoviricetes</taxon>
        <taxon>Joanripponvirinae</taxon>
        <taxon>Natevirus</taxon>
        <taxon>Natevirus nate</taxon>
    </lineage>
</organism>